<dbReference type="InterPro" id="IPR011057">
    <property type="entry name" value="Mss4-like_sf"/>
</dbReference>
<dbReference type="InterPro" id="IPR002579">
    <property type="entry name" value="Met_Sox_Rdtase_MsrB_dom"/>
</dbReference>
<dbReference type="PANTHER" id="PTHR10173:SF57">
    <property type="entry name" value="PEPTIDE-METHIONINE (R)-S-OXIDE REDUCTASE"/>
    <property type="match status" value="1"/>
</dbReference>
<evidence type="ECO:0000256" key="1">
    <source>
        <dbReference type="ARBA" id="ARBA00007174"/>
    </source>
</evidence>
<feature type="domain" description="MsrB" evidence="4">
    <location>
        <begin position="68"/>
        <end position="197"/>
    </location>
</feature>
<accession>A0A7S2PR46</accession>
<evidence type="ECO:0000256" key="3">
    <source>
        <dbReference type="RuleBase" id="RU365044"/>
    </source>
</evidence>
<keyword evidence="2 3" id="KW-0560">Oxidoreductase</keyword>
<comment type="catalytic activity">
    <reaction evidence="3">
        <text>L-methionyl-[protein] + [thioredoxin]-disulfide + H2O = L-methionyl-(R)-S-oxide-[protein] + [thioredoxin]-dithiol</text>
        <dbReference type="Rhea" id="RHEA:24164"/>
        <dbReference type="Rhea" id="RHEA-COMP:10698"/>
        <dbReference type="Rhea" id="RHEA-COMP:10700"/>
        <dbReference type="Rhea" id="RHEA-COMP:12313"/>
        <dbReference type="Rhea" id="RHEA-COMP:12314"/>
        <dbReference type="ChEBI" id="CHEBI:15377"/>
        <dbReference type="ChEBI" id="CHEBI:16044"/>
        <dbReference type="ChEBI" id="CHEBI:29950"/>
        <dbReference type="ChEBI" id="CHEBI:45764"/>
        <dbReference type="ChEBI" id="CHEBI:50058"/>
        <dbReference type="EC" id="1.8.4.12"/>
    </reaction>
</comment>
<dbReference type="AlphaFoldDB" id="A0A7S2PR46"/>
<dbReference type="PANTHER" id="PTHR10173">
    <property type="entry name" value="METHIONINE SULFOXIDE REDUCTASE"/>
    <property type="match status" value="1"/>
</dbReference>
<dbReference type="PROSITE" id="PS51790">
    <property type="entry name" value="MSRB"/>
    <property type="match status" value="1"/>
</dbReference>
<dbReference type="GO" id="GO:0033743">
    <property type="term" value="F:peptide-methionine (R)-S-oxide reductase activity"/>
    <property type="evidence" value="ECO:0007669"/>
    <property type="project" value="UniProtKB-EC"/>
</dbReference>
<sequence>MNAVLYICLRMNFADAAMASSNSSKSRGSSRRSFLLKSSTAVVLTSSPQPASANGKSRSSGYAVQHTEREWAYMLSGAQYNVLRNGGTERPYSSILEGEERDGVYHCAGCDTPLFESSAKFHSGTGWPSFASGLSGVEVENVNPLQAGFVGAELRCRSCGGHLGDVFLDGKLFVNTPAFSSGKRFCIDGAALVFKPIDGSEQVFGDISPPKVKTELPDFLSPPKITPRS</sequence>
<dbReference type="GO" id="GO:0005737">
    <property type="term" value="C:cytoplasm"/>
    <property type="evidence" value="ECO:0007669"/>
    <property type="project" value="TreeGrafter"/>
</dbReference>
<keyword evidence="3" id="KW-0479">Metal-binding</keyword>
<comment type="cofactor">
    <cofactor evidence="3">
        <name>Zn(2+)</name>
        <dbReference type="ChEBI" id="CHEBI:29105"/>
    </cofactor>
    <text evidence="3">Binds 1 zinc ion per subunit.</text>
</comment>
<organism evidence="5">
    <name type="scientific">Leptocylindrus danicus</name>
    <dbReference type="NCBI Taxonomy" id="163516"/>
    <lineage>
        <taxon>Eukaryota</taxon>
        <taxon>Sar</taxon>
        <taxon>Stramenopiles</taxon>
        <taxon>Ochrophyta</taxon>
        <taxon>Bacillariophyta</taxon>
        <taxon>Coscinodiscophyceae</taxon>
        <taxon>Chaetocerotophycidae</taxon>
        <taxon>Leptocylindrales</taxon>
        <taxon>Leptocylindraceae</taxon>
        <taxon>Leptocylindrus</taxon>
    </lineage>
</organism>
<comment type="similarity">
    <text evidence="1 3">Belongs to the MsrB Met sulfoxide reductase family.</text>
</comment>
<gene>
    <name evidence="5" type="ORF">LDAN0321_LOCUS20168</name>
</gene>
<evidence type="ECO:0000256" key="2">
    <source>
        <dbReference type="ARBA" id="ARBA00023002"/>
    </source>
</evidence>
<protein>
    <recommendedName>
        <fullName evidence="3">Peptide-methionine (R)-S-oxide reductase</fullName>
        <ecNumber evidence="3">1.8.4.12</ecNumber>
    </recommendedName>
</protein>
<evidence type="ECO:0000259" key="4">
    <source>
        <dbReference type="PROSITE" id="PS51790"/>
    </source>
</evidence>
<dbReference type="SUPFAM" id="SSF51316">
    <property type="entry name" value="Mss4-like"/>
    <property type="match status" value="1"/>
</dbReference>
<name>A0A7S2PR46_9STRA</name>
<reference evidence="5" key="1">
    <citation type="submission" date="2021-01" db="EMBL/GenBank/DDBJ databases">
        <authorList>
            <person name="Corre E."/>
            <person name="Pelletier E."/>
            <person name="Niang G."/>
            <person name="Scheremetjew M."/>
            <person name="Finn R."/>
            <person name="Kale V."/>
            <person name="Holt S."/>
            <person name="Cochrane G."/>
            <person name="Meng A."/>
            <person name="Brown T."/>
            <person name="Cohen L."/>
        </authorList>
    </citation>
    <scope>NUCLEOTIDE SEQUENCE</scope>
    <source>
        <strain evidence="5">B650</strain>
    </source>
</reference>
<dbReference type="InterPro" id="IPR028427">
    <property type="entry name" value="Met_Sox_Rdtase_MsrB"/>
</dbReference>
<dbReference type="GO" id="GO:0046872">
    <property type="term" value="F:metal ion binding"/>
    <property type="evidence" value="ECO:0007669"/>
    <property type="project" value="UniProtKB-KW"/>
</dbReference>
<dbReference type="EC" id="1.8.4.12" evidence="3"/>
<dbReference type="NCBIfam" id="TIGR00357">
    <property type="entry name" value="peptide-methionine (R)-S-oxide reductase MsrB"/>
    <property type="match status" value="1"/>
</dbReference>
<keyword evidence="3" id="KW-0862">Zinc</keyword>
<proteinExistence type="inferred from homology"/>
<dbReference type="EMBL" id="HBGY01032268">
    <property type="protein sequence ID" value="CAD9611658.1"/>
    <property type="molecule type" value="Transcribed_RNA"/>
</dbReference>
<evidence type="ECO:0000313" key="5">
    <source>
        <dbReference type="EMBL" id="CAD9611658.1"/>
    </source>
</evidence>
<dbReference type="Gene3D" id="2.170.150.20">
    <property type="entry name" value="Peptide methionine sulfoxide reductase"/>
    <property type="match status" value="1"/>
</dbReference>
<dbReference type="Pfam" id="PF01641">
    <property type="entry name" value="SelR"/>
    <property type="match status" value="1"/>
</dbReference>
<dbReference type="GO" id="GO:0006979">
    <property type="term" value="P:response to oxidative stress"/>
    <property type="evidence" value="ECO:0007669"/>
    <property type="project" value="InterPro"/>
</dbReference>
<dbReference type="GO" id="GO:0030091">
    <property type="term" value="P:protein repair"/>
    <property type="evidence" value="ECO:0007669"/>
    <property type="project" value="InterPro"/>
</dbReference>